<dbReference type="GO" id="GO:0005524">
    <property type="term" value="F:ATP binding"/>
    <property type="evidence" value="ECO:0007669"/>
    <property type="project" value="UniProtKB-KW"/>
</dbReference>
<evidence type="ECO:0000256" key="8">
    <source>
        <dbReference type="SAM" id="MobiDB-lite"/>
    </source>
</evidence>
<dbReference type="Proteomes" id="UP000274504">
    <property type="component" value="Unassembled WGS sequence"/>
</dbReference>
<dbReference type="GO" id="GO:0003724">
    <property type="term" value="F:RNA helicase activity"/>
    <property type="evidence" value="ECO:0007669"/>
    <property type="project" value="UniProtKB-EC"/>
</dbReference>
<dbReference type="EC" id="3.6.4.13" evidence="2"/>
<dbReference type="GO" id="GO:0016787">
    <property type="term" value="F:hydrolase activity"/>
    <property type="evidence" value="ECO:0007669"/>
    <property type="project" value="UniProtKB-KW"/>
</dbReference>
<evidence type="ECO:0000256" key="7">
    <source>
        <dbReference type="ARBA" id="ARBA00047984"/>
    </source>
</evidence>
<dbReference type="OrthoDB" id="10025033at2759"/>
<evidence type="ECO:0000313" key="11">
    <source>
        <dbReference type="Proteomes" id="UP000274504"/>
    </source>
</evidence>
<sequence>MAEKIIEDYLFEGNYDESNPLVLPVKKKLEKKKKQGDAPLPRVLSRSKRKELKRQVAKKEKKLSRNELWKELGSVYGYDAKTASTDKLFSRNRRKEKKVEKMAGISKQKLSKKWRVHESHVASDPSVDTDDFSSSDEFEPDEMESRPSSAAILHPMETESPVKASEVKKNKEEIRQEKNPEIPVHTSDLVKANYILVNRDPQIQTARLALPVVEEEVRIMEQIKENDTVVICGATGSGKTTQIPQFLYEAGYTRDGYKIGITEPRRVAAISMSQRVSLELGLKNNEVAYHIRYEKSANTNTEIKFMTDGILLQEMKKDFQLSAYSAILIDEAHERSVYTDVLLGLLSLVIRLRRKAYDRDPQNARLPLKLIIMSATLRVEDFAENRLLFPTLKTSGNEGVGRNPSVGCDSDEEDADAKGKAMRPGAPPVIKVESRQYPVTCHFSRVTPQDYLKAAFRKVITIHKDSAPGGILVFLTGQREVKTLCSWLSTAFPAPRTDKNSDKVTGEVPVARMSGAKRRKLAKEVAAAAEAKQKEQGGN</sequence>
<reference evidence="12" key="1">
    <citation type="submission" date="2017-02" db="UniProtKB">
        <authorList>
            <consortium name="WormBaseParasite"/>
        </authorList>
    </citation>
    <scope>IDENTIFICATION</scope>
</reference>
<dbReference type="WBParaSite" id="HDID_0000527501-mRNA-1">
    <property type="protein sequence ID" value="HDID_0000527501-mRNA-1"/>
    <property type="gene ID" value="HDID_0000527501"/>
</dbReference>
<dbReference type="PANTHER" id="PTHR18934">
    <property type="entry name" value="ATP-DEPENDENT RNA HELICASE"/>
    <property type="match status" value="1"/>
</dbReference>
<feature type="domain" description="Helicase ATP-binding" evidence="9">
    <location>
        <begin position="220"/>
        <end position="395"/>
    </location>
</feature>
<evidence type="ECO:0000256" key="2">
    <source>
        <dbReference type="ARBA" id="ARBA00012552"/>
    </source>
</evidence>
<dbReference type="SMART" id="SM00487">
    <property type="entry name" value="DEXDc"/>
    <property type="match status" value="1"/>
</dbReference>
<dbReference type="SUPFAM" id="SSF52540">
    <property type="entry name" value="P-loop containing nucleoside triphosphate hydrolases"/>
    <property type="match status" value="1"/>
</dbReference>
<dbReference type="PROSITE" id="PS00690">
    <property type="entry name" value="DEAH_ATP_HELICASE"/>
    <property type="match status" value="1"/>
</dbReference>
<dbReference type="InterPro" id="IPR002464">
    <property type="entry name" value="DNA/RNA_helicase_DEAH_CS"/>
</dbReference>
<proteinExistence type="inferred from homology"/>
<dbReference type="GO" id="GO:0000462">
    <property type="term" value="P:maturation of SSU-rRNA from tricistronic rRNA transcript (SSU-rRNA, 5.8S rRNA, LSU-rRNA)"/>
    <property type="evidence" value="ECO:0007669"/>
    <property type="project" value="TreeGrafter"/>
</dbReference>
<dbReference type="AlphaFoldDB" id="A0A0R3SK10"/>
<dbReference type="InterPro" id="IPR011545">
    <property type="entry name" value="DEAD/DEAH_box_helicase_dom"/>
</dbReference>
<name>A0A0R3SK10_HYMDI</name>
<evidence type="ECO:0000259" key="9">
    <source>
        <dbReference type="PROSITE" id="PS51192"/>
    </source>
</evidence>
<dbReference type="STRING" id="6216.A0A0R3SK10"/>
<evidence type="ECO:0000256" key="5">
    <source>
        <dbReference type="ARBA" id="ARBA00022806"/>
    </source>
</evidence>
<dbReference type="GO" id="GO:0003723">
    <property type="term" value="F:RNA binding"/>
    <property type="evidence" value="ECO:0007669"/>
    <property type="project" value="TreeGrafter"/>
</dbReference>
<evidence type="ECO:0000256" key="6">
    <source>
        <dbReference type="ARBA" id="ARBA00022840"/>
    </source>
</evidence>
<dbReference type="PROSITE" id="PS51192">
    <property type="entry name" value="HELICASE_ATP_BIND_1"/>
    <property type="match status" value="1"/>
</dbReference>
<evidence type="ECO:0000313" key="10">
    <source>
        <dbReference type="EMBL" id="VDL57591.1"/>
    </source>
</evidence>
<feature type="compositionally biased region" description="Acidic residues" evidence="8">
    <location>
        <begin position="127"/>
        <end position="142"/>
    </location>
</feature>
<evidence type="ECO:0000313" key="12">
    <source>
        <dbReference type="WBParaSite" id="HDID_0000527501-mRNA-1"/>
    </source>
</evidence>
<feature type="region of interest" description="Disordered" evidence="8">
    <location>
        <begin position="400"/>
        <end position="425"/>
    </location>
</feature>
<keyword evidence="6" id="KW-0067">ATP-binding</keyword>
<reference evidence="10 11" key="2">
    <citation type="submission" date="2018-11" db="EMBL/GenBank/DDBJ databases">
        <authorList>
            <consortium name="Pathogen Informatics"/>
        </authorList>
    </citation>
    <scope>NUCLEOTIDE SEQUENCE [LARGE SCALE GENOMIC DNA]</scope>
</reference>
<organism evidence="12">
    <name type="scientific">Hymenolepis diminuta</name>
    <name type="common">Rat tapeworm</name>
    <dbReference type="NCBI Taxonomy" id="6216"/>
    <lineage>
        <taxon>Eukaryota</taxon>
        <taxon>Metazoa</taxon>
        <taxon>Spiralia</taxon>
        <taxon>Lophotrochozoa</taxon>
        <taxon>Platyhelminthes</taxon>
        <taxon>Cestoda</taxon>
        <taxon>Eucestoda</taxon>
        <taxon>Cyclophyllidea</taxon>
        <taxon>Hymenolepididae</taxon>
        <taxon>Hymenolepis</taxon>
    </lineage>
</organism>
<evidence type="ECO:0000256" key="3">
    <source>
        <dbReference type="ARBA" id="ARBA00022741"/>
    </source>
</evidence>
<keyword evidence="4" id="KW-0378">Hydrolase</keyword>
<keyword evidence="3" id="KW-0547">Nucleotide-binding</keyword>
<dbReference type="FunFam" id="3.40.50.300:FF:000637">
    <property type="entry name" value="ATP-dependent RNA helicase DHX37/DHR1"/>
    <property type="match status" value="1"/>
</dbReference>
<dbReference type="EMBL" id="UYSG01002559">
    <property type="protein sequence ID" value="VDL57591.1"/>
    <property type="molecule type" value="Genomic_DNA"/>
</dbReference>
<gene>
    <name evidence="10" type="ORF">HDID_LOCUS5273</name>
</gene>
<keyword evidence="5" id="KW-0347">Helicase</keyword>
<dbReference type="InterPro" id="IPR014001">
    <property type="entry name" value="Helicase_ATP-bd"/>
</dbReference>
<dbReference type="InterPro" id="IPR027417">
    <property type="entry name" value="P-loop_NTPase"/>
</dbReference>
<feature type="region of interest" description="Disordered" evidence="8">
    <location>
        <begin position="116"/>
        <end position="148"/>
    </location>
</feature>
<dbReference type="Pfam" id="PF00270">
    <property type="entry name" value="DEAD"/>
    <property type="match status" value="1"/>
</dbReference>
<feature type="region of interest" description="Disordered" evidence="8">
    <location>
        <begin position="30"/>
        <end position="59"/>
    </location>
</feature>
<comment type="catalytic activity">
    <reaction evidence="7">
        <text>ATP + H2O = ADP + phosphate + H(+)</text>
        <dbReference type="Rhea" id="RHEA:13065"/>
        <dbReference type="ChEBI" id="CHEBI:15377"/>
        <dbReference type="ChEBI" id="CHEBI:15378"/>
        <dbReference type="ChEBI" id="CHEBI:30616"/>
        <dbReference type="ChEBI" id="CHEBI:43474"/>
        <dbReference type="ChEBI" id="CHEBI:456216"/>
        <dbReference type="EC" id="3.6.4.13"/>
    </reaction>
</comment>
<protein>
    <recommendedName>
        <fullName evidence="2">RNA helicase</fullName>
        <ecNumber evidence="2">3.6.4.13</ecNumber>
    </recommendedName>
</protein>
<evidence type="ECO:0000256" key="1">
    <source>
        <dbReference type="ARBA" id="ARBA00008792"/>
    </source>
</evidence>
<dbReference type="GO" id="GO:0005730">
    <property type="term" value="C:nucleolus"/>
    <property type="evidence" value="ECO:0007669"/>
    <property type="project" value="TreeGrafter"/>
</dbReference>
<dbReference type="PANTHER" id="PTHR18934:SF99">
    <property type="entry name" value="ATP-DEPENDENT RNA HELICASE DHX37-RELATED"/>
    <property type="match status" value="1"/>
</dbReference>
<evidence type="ECO:0000256" key="4">
    <source>
        <dbReference type="ARBA" id="ARBA00022801"/>
    </source>
</evidence>
<dbReference type="Gene3D" id="3.40.50.300">
    <property type="entry name" value="P-loop containing nucleotide triphosphate hydrolases"/>
    <property type="match status" value="2"/>
</dbReference>
<comment type="similarity">
    <text evidence="1">Belongs to the DEAD box helicase family. DEAH subfamily.</text>
</comment>
<accession>A0A0R3SK10</accession>